<evidence type="ECO:0000313" key="4">
    <source>
        <dbReference type="Proteomes" id="UP001596977"/>
    </source>
</evidence>
<protein>
    <recommendedName>
        <fullName evidence="5">DUF3618 domain-containing protein</fullName>
    </recommendedName>
</protein>
<keyword evidence="2" id="KW-1133">Transmembrane helix</keyword>
<comment type="caution">
    <text evidence="3">The sequence shown here is derived from an EMBL/GenBank/DDBJ whole genome shotgun (WGS) entry which is preliminary data.</text>
</comment>
<reference evidence="4" key="1">
    <citation type="journal article" date="2019" name="Int. J. Syst. Evol. Microbiol.">
        <title>The Global Catalogue of Microorganisms (GCM) 10K type strain sequencing project: providing services to taxonomists for standard genome sequencing and annotation.</title>
        <authorList>
            <consortium name="The Broad Institute Genomics Platform"/>
            <consortium name="The Broad Institute Genome Sequencing Center for Infectious Disease"/>
            <person name="Wu L."/>
            <person name="Ma J."/>
        </authorList>
    </citation>
    <scope>NUCLEOTIDE SEQUENCE [LARGE SCALE GENOMIC DNA]</scope>
    <source>
        <strain evidence="4">CCUG 62982</strain>
    </source>
</reference>
<feature type="transmembrane region" description="Helical" evidence="2">
    <location>
        <begin position="66"/>
        <end position="84"/>
    </location>
</feature>
<dbReference type="RefSeq" id="WP_264944668.1">
    <property type="nucleotide sequence ID" value="NZ_JAPDRA010000005.1"/>
</dbReference>
<dbReference type="EMBL" id="JBHTJG010000005">
    <property type="protein sequence ID" value="MFD0947011.1"/>
    <property type="molecule type" value="Genomic_DNA"/>
</dbReference>
<evidence type="ECO:0000256" key="2">
    <source>
        <dbReference type="SAM" id="Phobius"/>
    </source>
</evidence>
<feature type="compositionally biased region" description="Basic residues" evidence="1">
    <location>
        <begin position="109"/>
        <end position="120"/>
    </location>
</feature>
<keyword evidence="2" id="KW-0472">Membrane</keyword>
<evidence type="ECO:0008006" key="5">
    <source>
        <dbReference type="Google" id="ProtNLM"/>
    </source>
</evidence>
<feature type="region of interest" description="Disordered" evidence="1">
    <location>
        <begin position="89"/>
        <end position="120"/>
    </location>
</feature>
<gene>
    <name evidence="3" type="ORF">ACFQ1E_11740</name>
</gene>
<accession>A0ABW3H6B8</accession>
<evidence type="ECO:0000313" key="3">
    <source>
        <dbReference type="EMBL" id="MFD0947011.1"/>
    </source>
</evidence>
<keyword evidence="2" id="KW-0812">Transmembrane</keyword>
<organism evidence="3 4">
    <name type="scientific">Sphingomonas canadensis</name>
    <dbReference type="NCBI Taxonomy" id="1219257"/>
    <lineage>
        <taxon>Bacteria</taxon>
        <taxon>Pseudomonadati</taxon>
        <taxon>Pseudomonadota</taxon>
        <taxon>Alphaproteobacteria</taxon>
        <taxon>Sphingomonadales</taxon>
        <taxon>Sphingomonadaceae</taxon>
        <taxon>Sphingomonas</taxon>
    </lineage>
</organism>
<evidence type="ECO:0000256" key="1">
    <source>
        <dbReference type="SAM" id="MobiDB-lite"/>
    </source>
</evidence>
<keyword evidence="4" id="KW-1185">Reference proteome</keyword>
<name>A0ABW3H6B8_9SPHN</name>
<sequence length="120" mass="12713">MTNPAEARAQARERSEAARTRLMATLGEVQERFRPANLAQDAVEGAAQGFASAARRGASAVRARPWWIAAFSGAIGLAMARGWIADIVRGKGDGDATPAPADGLDSKTKRAPRARKGRSR</sequence>
<proteinExistence type="predicted"/>
<dbReference type="Proteomes" id="UP001596977">
    <property type="component" value="Unassembled WGS sequence"/>
</dbReference>